<evidence type="ECO:0008006" key="8">
    <source>
        <dbReference type="Google" id="ProtNLM"/>
    </source>
</evidence>
<dbReference type="Pfam" id="PF13564">
    <property type="entry name" value="DoxX_2"/>
    <property type="match status" value="1"/>
</dbReference>
<evidence type="ECO:0000256" key="1">
    <source>
        <dbReference type="ARBA" id="ARBA00004141"/>
    </source>
</evidence>
<gene>
    <name evidence="6" type="ORF">BJY24_001919</name>
</gene>
<evidence type="ECO:0000313" key="7">
    <source>
        <dbReference type="Proteomes" id="UP000540412"/>
    </source>
</evidence>
<name>A0A7W9UHE8_9NOCA</name>
<dbReference type="Proteomes" id="UP000540412">
    <property type="component" value="Unassembled WGS sequence"/>
</dbReference>
<dbReference type="AlphaFoldDB" id="A0A7W9UHE8"/>
<accession>A0A7W9UHE8</accession>
<proteinExistence type="predicted"/>
<dbReference type="InterPro" id="IPR032808">
    <property type="entry name" value="DoxX"/>
</dbReference>
<dbReference type="GO" id="GO:0016020">
    <property type="term" value="C:membrane"/>
    <property type="evidence" value="ECO:0007669"/>
    <property type="project" value="UniProtKB-SubCell"/>
</dbReference>
<keyword evidence="4 5" id="KW-0472">Membrane</keyword>
<reference evidence="6 7" key="1">
    <citation type="submission" date="2020-08" db="EMBL/GenBank/DDBJ databases">
        <title>Sequencing the genomes of 1000 actinobacteria strains.</title>
        <authorList>
            <person name="Klenk H.-P."/>
        </authorList>
    </citation>
    <scope>NUCLEOTIDE SEQUENCE [LARGE SCALE GENOMIC DNA]</scope>
    <source>
        <strain evidence="6 7">DSM 43582</strain>
    </source>
</reference>
<evidence type="ECO:0000256" key="2">
    <source>
        <dbReference type="ARBA" id="ARBA00022692"/>
    </source>
</evidence>
<evidence type="ECO:0000313" key="6">
    <source>
        <dbReference type="EMBL" id="MBB5913052.1"/>
    </source>
</evidence>
<organism evidence="6 7">
    <name type="scientific">Nocardia transvalensis</name>
    <dbReference type="NCBI Taxonomy" id="37333"/>
    <lineage>
        <taxon>Bacteria</taxon>
        <taxon>Bacillati</taxon>
        <taxon>Actinomycetota</taxon>
        <taxon>Actinomycetes</taxon>
        <taxon>Mycobacteriales</taxon>
        <taxon>Nocardiaceae</taxon>
        <taxon>Nocardia</taxon>
    </lineage>
</organism>
<comment type="caution">
    <text evidence="6">The sequence shown here is derived from an EMBL/GenBank/DDBJ whole genome shotgun (WGS) entry which is preliminary data.</text>
</comment>
<comment type="subcellular location">
    <subcellularLocation>
        <location evidence="1">Membrane</location>
        <topology evidence="1">Multi-pass membrane protein</topology>
    </subcellularLocation>
</comment>
<evidence type="ECO:0000256" key="5">
    <source>
        <dbReference type="SAM" id="Phobius"/>
    </source>
</evidence>
<sequence length="62" mass="6216">MGLLLGLLGMRPIGIAAAIGLVLFFAGALAAHVRARVFYNIAFPGAYFALAAGALVLGLATA</sequence>
<keyword evidence="3 5" id="KW-1133">Transmembrane helix</keyword>
<dbReference type="EMBL" id="JACHIT010000001">
    <property type="protein sequence ID" value="MBB5913052.1"/>
    <property type="molecule type" value="Genomic_DNA"/>
</dbReference>
<evidence type="ECO:0000256" key="3">
    <source>
        <dbReference type="ARBA" id="ARBA00022989"/>
    </source>
</evidence>
<evidence type="ECO:0000256" key="4">
    <source>
        <dbReference type="ARBA" id="ARBA00023136"/>
    </source>
</evidence>
<keyword evidence="7" id="KW-1185">Reference proteome</keyword>
<feature type="transmembrane region" description="Helical" evidence="5">
    <location>
        <begin position="12"/>
        <end position="30"/>
    </location>
</feature>
<protein>
    <recommendedName>
        <fullName evidence="8">DoxX-like protein</fullName>
    </recommendedName>
</protein>
<feature type="transmembrane region" description="Helical" evidence="5">
    <location>
        <begin position="37"/>
        <end position="60"/>
    </location>
</feature>
<keyword evidence="2 5" id="KW-0812">Transmembrane</keyword>